<dbReference type="HOGENOM" id="CLU_1453156_0_0_9"/>
<protein>
    <submittedName>
        <fullName evidence="4">Phage lipoprotein</fullName>
    </submittedName>
</protein>
<name>B2TM34_CLOBB</name>
<gene>
    <name evidence="4" type="ordered locus">CLL_A1958</name>
</gene>
<keyword evidence="1 3" id="KW-0732">Signal</keyword>
<feature type="signal peptide" evidence="3">
    <location>
        <begin position="1"/>
        <end position="19"/>
    </location>
</feature>
<dbReference type="AlphaFoldDB" id="B2TM34"/>
<dbReference type="EMBL" id="CP001056">
    <property type="protein sequence ID" value="ACD24003.1"/>
    <property type="molecule type" value="Genomic_DNA"/>
</dbReference>
<dbReference type="Gene3D" id="2.60.40.1240">
    <property type="match status" value="1"/>
</dbReference>
<feature type="region of interest" description="Disordered" evidence="2">
    <location>
        <begin position="23"/>
        <end position="55"/>
    </location>
</feature>
<reference evidence="4" key="1">
    <citation type="submission" date="2009-06" db="EMBL/GenBank/DDBJ databases">
        <authorList>
            <consortium name="US DOE Joint Genome Institute (JGI-PGF)"/>
            <person name="Lucas S."/>
            <person name="Copeland A."/>
            <person name="Lapidus A."/>
            <person name="Glavina del Rio T."/>
            <person name="Dalin E."/>
            <person name="Tice H."/>
            <person name="Bruce D."/>
            <person name="Goodwin L."/>
            <person name="Pitluck S."/>
            <person name="Kyrpides N."/>
            <person name="Mavromatis K."/>
            <person name="Ivanova N."/>
            <person name="Saunders E."/>
            <person name="Brettin T."/>
            <person name="Detter J.C."/>
            <person name="Han C."/>
            <person name="Larimer F."/>
            <person name="Land M."/>
            <person name="Hauser L."/>
            <person name="Markowitz V."/>
            <person name="Cheng J.-F."/>
            <person name="Hugenholtz P."/>
            <person name="Woyke T."/>
            <person name="Wu D."/>
            <person name="Gronow S."/>
            <person name="Klenk H.-P."/>
            <person name="Eisen J.A."/>
        </authorList>
    </citation>
    <scope>NUCLEOTIDE SEQUENCE</scope>
    <source>
        <strain evidence="4">Eklund 17B</strain>
    </source>
</reference>
<sequence>MKKLAILSLIAVLMTGLIACGESTKNQSSGSSETKVENTNNDKGNQQKQEKKEEVKTVEIGNTISSESAEIIINKVEFSYDVLPDDTSSFYTHYAAESGKVYINIDVDVKNIQKQDLPCDKIINVEANYNDGYEYKGQPIVEDASTGFTYANITSITPLETKGMRYIINCPQEVAESQNPLVITFNLNKEKYNYTVR</sequence>
<dbReference type="PROSITE" id="PS51257">
    <property type="entry name" value="PROKAR_LIPOPROTEIN"/>
    <property type="match status" value="1"/>
</dbReference>
<keyword evidence="4" id="KW-0449">Lipoprotein</keyword>
<proteinExistence type="predicted"/>
<evidence type="ECO:0000256" key="3">
    <source>
        <dbReference type="SAM" id="SignalP"/>
    </source>
</evidence>
<reference evidence="4" key="2">
    <citation type="submission" date="2009-08" db="EMBL/GenBank/DDBJ databases">
        <authorList>
            <person name="Shrivastava S."/>
            <person name="Brinkac L.M."/>
            <person name="Dodson R.J."/>
            <person name="Harkins D.M."/>
            <person name="Durkin A.S."/>
            <person name="Sutton G."/>
        </authorList>
    </citation>
    <scope>NUCLEOTIDE SEQUENCE</scope>
    <source>
        <strain evidence="4">Eklund 17B</strain>
    </source>
</reference>
<feature type="compositionally biased region" description="Polar residues" evidence="2">
    <location>
        <begin position="23"/>
        <end position="44"/>
    </location>
</feature>
<accession>B2TM34</accession>
<dbReference type="InterPro" id="IPR029050">
    <property type="entry name" value="Immunoprotect_excell_Ig-like"/>
</dbReference>
<feature type="chain" id="PRO_5039045764" evidence="3">
    <location>
        <begin position="20"/>
        <end position="197"/>
    </location>
</feature>
<organism evidence="4">
    <name type="scientific">Clostridium botulinum (strain Eklund 17B / Type B)</name>
    <dbReference type="NCBI Taxonomy" id="935198"/>
    <lineage>
        <taxon>Bacteria</taxon>
        <taxon>Bacillati</taxon>
        <taxon>Bacillota</taxon>
        <taxon>Clostridia</taxon>
        <taxon>Eubacteriales</taxon>
        <taxon>Clostridiaceae</taxon>
        <taxon>Clostridium</taxon>
    </lineage>
</organism>
<evidence type="ECO:0000256" key="1">
    <source>
        <dbReference type="ARBA" id="ARBA00022729"/>
    </source>
</evidence>
<dbReference type="KEGG" id="cbk:CLL_A1958"/>
<evidence type="ECO:0000256" key="2">
    <source>
        <dbReference type="SAM" id="MobiDB-lite"/>
    </source>
</evidence>
<evidence type="ECO:0000313" key="4">
    <source>
        <dbReference type="EMBL" id="ACD24003.1"/>
    </source>
</evidence>